<dbReference type="PANTHER" id="PTHR35864">
    <property type="entry name" value="ZINC METALLOPROTEASE MJ0611-RELATED"/>
    <property type="match status" value="1"/>
</dbReference>
<keyword evidence="9" id="KW-0862">Zinc</keyword>
<reference evidence="15 16" key="1">
    <citation type="journal article" date="2015" name="Nature">
        <title>rRNA introns, odd ribosomes, and small enigmatic genomes across a large radiation of phyla.</title>
        <authorList>
            <person name="Brown C.T."/>
            <person name="Hug L.A."/>
            <person name="Thomas B.C."/>
            <person name="Sharon I."/>
            <person name="Castelle C.J."/>
            <person name="Singh A."/>
            <person name="Wilkins M.J."/>
            <person name="Williams K.H."/>
            <person name="Banfield J.F."/>
        </authorList>
    </citation>
    <scope>NUCLEOTIDE SEQUENCE [LARGE SCALE GENOMIC DNA]</scope>
</reference>
<feature type="transmembrane region" description="Helical" evidence="13">
    <location>
        <begin position="21"/>
        <end position="40"/>
    </location>
</feature>
<proteinExistence type="inferred from homology"/>
<comment type="subcellular location">
    <subcellularLocation>
        <location evidence="2">Cell membrane</location>
        <topology evidence="2">Multi-pass membrane protein</topology>
    </subcellularLocation>
</comment>
<evidence type="ECO:0000256" key="4">
    <source>
        <dbReference type="ARBA" id="ARBA00022475"/>
    </source>
</evidence>
<evidence type="ECO:0000256" key="1">
    <source>
        <dbReference type="ARBA" id="ARBA00001947"/>
    </source>
</evidence>
<feature type="transmembrane region" description="Helical" evidence="13">
    <location>
        <begin position="217"/>
        <end position="241"/>
    </location>
</feature>
<organism evidence="15 16">
    <name type="scientific">Candidatus Jorgensenbacteria bacterium GW2011_GWA2_45_13</name>
    <dbReference type="NCBI Taxonomy" id="1618662"/>
    <lineage>
        <taxon>Bacteria</taxon>
        <taxon>Candidatus Joergenseniibacteriota</taxon>
    </lineage>
</organism>
<dbReference type="PATRIC" id="fig|1618662.3.peg.515"/>
<keyword evidence="7" id="KW-0479">Metal-binding</keyword>
<evidence type="ECO:0000259" key="14">
    <source>
        <dbReference type="Pfam" id="PF02163"/>
    </source>
</evidence>
<dbReference type="InterPro" id="IPR008915">
    <property type="entry name" value="Peptidase_M50"/>
</dbReference>
<feature type="transmembrane region" description="Helical" evidence="13">
    <location>
        <begin position="168"/>
        <end position="188"/>
    </location>
</feature>
<dbReference type="PANTHER" id="PTHR35864:SF1">
    <property type="entry name" value="ZINC METALLOPROTEASE YWHC-RELATED"/>
    <property type="match status" value="1"/>
</dbReference>
<evidence type="ECO:0000256" key="10">
    <source>
        <dbReference type="ARBA" id="ARBA00022989"/>
    </source>
</evidence>
<feature type="transmembrane region" description="Helical" evidence="13">
    <location>
        <begin position="94"/>
        <end position="116"/>
    </location>
</feature>
<evidence type="ECO:0000256" key="8">
    <source>
        <dbReference type="ARBA" id="ARBA00022801"/>
    </source>
</evidence>
<feature type="transmembrane region" description="Helical" evidence="13">
    <location>
        <begin position="136"/>
        <end position="156"/>
    </location>
</feature>
<dbReference type="Pfam" id="PF02163">
    <property type="entry name" value="Peptidase_M50"/>
    <property type="match status" value="2"/>
</dbReference>
<evidence type="ECO:0000256" key="6">
    <source>
        <dbReference type="ARBA" id="ARBA00022692"/>
    </source>
</evidence>
<dbReference type="Proteomes" id="UP000033966">
    <property type="component" value="Unassembled WGS sequence"/>
</dbReference>
<dbReference type="GO" id="GO:0046872">
    <property type="term" value="F:metal ion binding"/>
    <property type="evidence" value="ECO:0007669"/>
    <property type="project" value="UniProtKB-KW"/>
</dbReference>
<dbReference type="InterPro" id="IPR044537">
    <property type="entry name" value="Rip2-like"/>
</dbReference>
<evidence type="ECO:0000256" key="7">
    <source>
        <dbReference type="ARBA" id="ARBA00022723"/>
    </source>
</evidence>
<dbReference type="GO" id="GO:0006508">
    <property type="term" value="P:proteolysis"/>
    <property type="evidence" value="ECO:0007669"/>
    <property type="project" value="UniProtKB-KW"/>
</dbReference>
<evidence type="ECO:0000256" key="11">
    <source>
        <dbReference type="ARBA" id="ARBA00023049"/>
    </source>
</evidence>
<evidence type="ECO:0000256" key="9">
    <source>
        <dbReference type="ARBA" id="ARBA00022833"/>
    </source>
</evidence>
<feature type="domain" description="Peptidase M50" evidence="14">
    <location>
        <begin position="163"/>
        <end position="224"/>
    </location>
</feature>
<keyword evidence="4" id="KW-1003">Cell membrane</keyword>
<keyword evidence="8" id="KW-0378">Hydrolase</keyword>
<evidence type="ECO:0000256" key="13">
    <source>
        <dbReference type="SAM" id="Phobius"/>
    </source>
</evidence>
<feature type="domain" description="Peptidase M50" evidence="14">
    <location>
        <begin position="52"/>
        <end position="158"/>
    </location>
</feature>
<keyword evidence="5" id="KW-0645">Protease</keyword>
<comment type="cofactor">
    <cofactor evidence="1">
        <name>Zn(2+)</name>
        <dbReference type="ChEBI" id="CHEBI:29105"/>
    </cofactor>
</comment>
<evidence type="ECO:0000313" key="16">
    <source>
        <dbReference type="Proteomes" id="UP000033966"/>
    </source>
</evidence>
<dbReference type="GO" id="GO:0008237">
    <property type="term" value="F:metallopeptidase activity"/>
    <property type="evidence" value="ECO:0007669"/>
    <property type="project" value="UniProtKB-KW"/>
</dbReference>
<evidence type="ECO:0000256" key="12">
    <source>
        <dbReference type="ARBA" id="ARBA00023136"/>
    </source>
</evidence>
<sequence length="247" mass="27702">MNLSEFRPIGRNSDKSLNLAFSFFFVFFTIPISVFPFLAYNDFMDFMIVFQIVVLICSAVIHEVSHGYVAQALGDKTAEEAGRLTLNPLKHLDLYGSFLLPLILYYVSQGTFVFGWAKPVPYNPYNLKDPKKGGALIAAAGPASNFLLAIVFAVAIRLFGGMAFFTSVLPLFAAVIFINLLLGIFNLVPIPPLDGSKILFGFLPRSAERFEHMISRYGMVILIFFIFFGWNFIFPVVYFLFRLLAGI</sequence>
<name>A0A0G1L499_9BACT</name>
<dbReference type="GO" id="GO:0005886">
    <property type="term" value="C:plasma membrane"/>
    <property type="evidence" value="ECO:0007669"/>
    <property type="project" value="UniProtKB-SubCell"/>
</dbReference>
<accession>A0A0G1L499</accession>
<evidence type="ECO:0000313" key="15">
    <source>
        <dbReference type="EMBL" id="KKT90796.1"/>
    </source>
</evidence>
<gene>
    <name evidence="15" type="ORF">UW92_C0026G0003</name>
</gene>
<keyword evidence="12 13" id="KW-0472">Membrane</keyword>
<comment type="similarity">
    <text evidence="3">Belongs to the peptidase M50B family.</text>
</comment>
<dbReference type="AlphaFoldDB" id="A0A0G1L499"/>
<evidence type="ECO:0000256" key="5">
    <source>
        <dbReference type="ARBA" id="ARBA00022670"/>
    </source>
</evidence>
<keyword evidence="6 13" id="KW-0812">Transmembrane</keyword>
<dbReference type="InterPro" id="IPR052348">
    <property type="entry name" value="Metallopeptidase_M50B"/>
</dbReference>
<feature type="transmembrane region" description="Helical" evidence="13">
    <location>
        <begin position="46"/>
        <end position="73"/>
    </location>
</feature>
<dbReference type="EMBL" id="LCKF01000026">
    <property type="protein sequence ID" value="KKT90796.1"/>
    <property type="molecule type" value="Genomic_DNA"/>
</dbReference>
<dbReference type="CDD" id="cd06158">
    <property type="entry name" value="S2P-M50_like_1"/>
    <property type="match status" value="1"/>
</dbReference>
<protein>
    <submittedName>
        <fullName evidence="15">Transmembrane protein</fullName>
    </submittedName>
</protein>
<evidence type="ECO:0000256" key="2">
    <source>
        <dbReference type="ARBA" id="ARBA00004651"/>
    </source>
</evidence>
<keyword evidence="10 13" id="KW-1133">Transmembrane helix</keyword>
<keyword evidence="11" id="KW-0482">Metalloprotease</keyword>
<comment type="caution">
    <text evidence="15">The sequence shown here is derived from an EMBL/GenBank/DDBJ whole genome shotgun (WGS) entry which is preliminary data.</text>
</comment>
<evidence type="ECO:0000256" key="3">
    <source>
        <dbReference type="ARBA" id="ARBA00007931"/>
    </source>
</evidence>